<protein>
    <submittedName>
        <fullName evidence="4">Ankyrin</fullName>
    </submittedName>
</protein>
<dbReference type="Proteomes" id="UP000277580">
    <property type="component" value="Unassembled WGS sequence"/>
</dbReference>
<dbReference type="EMBL" id="ML119378">
    <property type="protein sequence ID" value="RPB06397.1"/>
    <property type="molecule type" value="Genomic_DNA"/>
</dbReference>
<feature type="repeat" description="ANK" evidence="3">
    <location>
        <begin position="145"/>
        <end position="177"/>
    </location>
</feature>
<dbReference type="OrthoDB" id="426293at2759"/>
<keyword evidence="2 3" id="KW-0040">ANK repeat</keyword>
<dbReference type="InterPro" id="IPR051165">
    <property type="entry name" value="Multifunctional_ANK_Repeat"/>
</dbReference>
<dbReference type="PANTHER" id="PTHR24123:SF33">
    <property type="entry name" value="PROTEIN HOS4"/>
    <property type="match status" value="1"/>
</dbReference>
<evidence type="ECO:0000313" key="4">
    <source>
        <dbReference type="EMBL" id="RPB06397.1"/>
    </source>
</evidence>
<feature type="repeat" description="ANK" evidence="3">
    <location>
        <begin position="178"/>
        <end position="203"/>
    </location>
</feature>
<dbReference type="InParanoid" id="A0A3N4K763"/>
<evidence type="ECO:0000256" key="3">
    <source>
        <dbReference type="PROSITE-ProRule" id="PRU00023"/>
    </source>
</evidence>
<dbReference type="InterPro" id="IPR002110">
    <property type="entry name" value="Ankyrin_rpt"/>
</dbReference>
<dbReference type="PRINTS" id="PR01415">
    <property type="entry name" value="ANKYRIN"/>
</dbReference>
<dbReference type="PROSITE" id="PS50088">
    <property type="entry name" value="ANK_REPEAT"/>
    <property type="match status" value="4"/>
</dbReference>
<feature type="non-terminal residue" evidence="4">
    <location>
        <position position="1"/>
    </location>
</feature>
<gene>
    <name evidence="4" type="ORF">P167DRAFT_459250</name>
</gene>
<organism evidence="4 5">
    <name type="scientific">Morchella conica CCBAS932</name>
    <dbReference type="NCBI Taxonomy" id="1392247"/>
    <lineage>
        <taxon>Eukaryota</taxon>
        <taxon>Fungi</taxon>
        <taxon>Dikarya</taxon>
        <taxon>Ascomycota</taxon>
        <taxon>Pezizomycotina</taxon>
        <taxon>Pezizomycetes</taxon>
        <taxon>Pezizales</taxon>
        <taxon>Morchellaceae</taxon>
        <taxon>Morchella</taxon>
    </lineage>
</organism>
<feature type="non-terminal residue" evidence="4">
    <location>
        <position position="203"/>
    </location>
</feature>
<accession>A0A3N4K763</accession>
<dbReference type="AlphaFoldDB" id="A0A3N4K763"/>
<proteinExistence type="predicted"/>
<dbReference type="SUPFAM" id="SSF48403">
    <property type="entry name" value="Ankyrin repeat"/>
    <property type="match status" value="1"/>
</dbReference>
<dbReference type="Pfam" id="PF12796">
    <property type="entry name" value="Ank_2"/>
    <property type="match status" value="2"/>
</dbReference>
<dbReference type="Gene3D" id="1.25.40.20">
    <property type="entry name" value="Ankyrin repeat-containing domain"/>
    <property type="match status" value="3"/>
</dbReference>
<evidence type="ECO:0000256" key="2">
    <source>
        <dbReference type="ARBA" id="ARBA00023043"/>
    </source>
</evidence>
<keyword evidence="5" id="KW-1185">Reference proteome</keyword>
<dbReference type="PROSITE" id="PS50297">
    <property type="entry name" value="ANK_REP_REGION"/>
    <property type="match status" value="3"/>
</dbReference>
<feature type="repeat" description="ANK" evidence="3">
    <location>
        <begin position="112"/>
        <end position="144"/>
    </location>
</feature>
<feature type="repeat" description="ANK" evidence="3">
    <location>
        <begin position="14"/>
        <end position="46"/>
    </location>
</feature>
<keyword evidence="1" id="KW-0677">Repeat</keyword>
<evidence type="ECO:0000256" key="1">
    <source>
        <dbReference type="ARBA" id="ARBA00022737"/>
    </source>
</evidence>
<dbReference type="InterPro" id="IPR036770">
    <property type="entry name" value="Ankyrin_rpt-contain_sf"/>
</dbReference>
<name>A0A3N4K763_9PEZI</name>
<dbReference type="SMART" id="SM00248">
    <property type="entry name" value="ANK"/>
    <property type="match status" value="4"/>
</dbReference>
<reference evidence="4 5" key="1">
    <citation type="journal article" date="2018" name="Nat. Ecol. Evol.">
        <title>Pezizomycetes genomes reveal the molecular basis of ectomycorrhizal truffle lifestyle.</title>
        <authorList>
            <person name="Murat C."/>
            <person name="Payen T."/>
            <person name="Noel B."/>
            <person name="Kuo A."/>
            <person name="Morin E."/>
            <person name="Chen J."/>
            <person name="Kohler A."/>
            <person name="Krizsan K."/>
            <person name="Balestrini R."/>
            <person name="Da Silva C."/>
            <person name="Montanini B."/>
            <person name="Hainaut M."/>
            <person name="Levati E."/>
            <person name="Barry K.W."/>
            <person name="Belfiori B."/>
            <person name="Cichocki N."/>
            <person name="Clum A."/>
            <person name="Dockter R.B."/>
            <person name="Fauchery L."/>
            <person name="Guy J."/>
            <person name="Iotti M."/>
            <person name="Le Tacon F."/>
            <person name="Lindquist E.A."/>
            <person name="Lipzen A."/>
            <person name="Malagnac F."/>
            <person name="Mello A."/>
            <person name="Molinier V."/>
            <person name="Miyauchi S."/>
            <person name="Poulain J."/>
            <person name="Riccioni C."/>
            <person name="Rubini A."/>
            <person name="Sitrit Y."/>
            <person name="Splivallo R."/>
            <person name="Traeger S."/>
            <person name="Wang M."/>
            <person name="Zifcakova L."/>
            <person name="Wipf D."/>
            <person name="Zambonelli A."/>
            <person name="Paolocci F."/>
            <person name="Nowrousian M."/>
            <person name="Ottonello S."/>
            <person name="Baldrian P."/>
            <person name="Spatafora J.W."/>
            <person name="Henrissat B."/>
            <person name="Nagy L.G."/>
            <person name="Aury J.M."/>
            <person name="Wincker P."/>
            <person name="Grigoriev I.V."/>
            <person name="Bonfante P."/>
            <person name="Martin F.M."/>
        </authorList>
    </citation>
    <scope>NUCLEOTIDE SEQUENCE [LARGE SCALE GENOMIC DNA]</scope>
    <source>
        <strain evidence="4 5">CCBAS932</strain>
    </source>
</reference>
<sequence length="203" mass="22389">LVDSGANIHCEDNRGLTVLHLAAESGDESVVEYLLSKGCEIDSQDLHGRTALHCITILNSYYRDDSDRDDWSLNMYQETARTKRHPSTRIRKECVFGFLIERGANLELSDNDGNTPLLLAARVSHPGIIQTLLFHGADNNAQNNLLHTALHWAAGRDDEAMIDVLLSHGASHRALDHQQFTPLHWAAYTGSEAAAKLLIKAGA</sequence>
<evidence type="ECO:0000313" key="5">
    <source>
        <dbReference type="Proteomes" id="UP000277580"/>
    </source>
</evidence>
<dbReference type="PANTHER" id="PTHR24123">
    <property type="entry name" value="ANKYRIN REPEAT-CONTAINING"/>
    <property type="match status" value="1"/>
</dbReference>
<dbReference type="STRING" id="1392247.A0A3N4K763"/>